<proteinExistence type="predicted"/>
<gene>
    <name evidence="2" type="ORF">MCHLO_03490</name>
</gene>
<dbReference type="EMBL" id="DF842011">
    <property type="protein sequence ID" value="GAT45942.1"/>
    <property type="molecule type" value="Genomic_DNA"/>
</dbReference>
<evidence type="ECO:0000256" key="1">
    <source>
        <dbReference type="SAM" id="MobiDB-lite"/>
    </source>
</evidence>
<evidence type="ECO:0000313" key="2">
    <source>
        <dbReference type="EMBL" id="GAT45942.1"/>
    </source>
</evidence>
<name>A0ABQ0L4M2_MYCCL</name>
<dbReference type="Proteomes" id="UP000815677">
    <property type="component" value="Unassembled WGS sequence"/>
</dbReference>
<feature type="non-terminal residue" evidence="2">
    <location>
        <position position="278"/>
    </location>
</feature>
<evidence type="ECO:0000313" key="3">
    <source>
        <dbReference type="Proteomes" id="UP000815677"/>
    </source>
</evidence>
<accession>A0ABQ0L4M2</accession>
<sequence length="278" mass="30642">MRWRGHVRTSTSRESPLRGGPAARPASTSNDAAEAAAQLPATVPFVVDHHLLVLALQPVHRRAHILRPGERLPSRVPGSPPSSSSKLPSRSQPRRRVCVAYHAALPHIRCPRPREGGRGAGGAYRCHRGMPDGRLGLVRWLLLLEQPRVPDVVGAGQTDEWEASQDWDEVEPPVVTAAGARGKQSGMRLQARRRAPMNRLFVSDKGRPFHSTNLNYPPTHTHPPSFPHPKNLPFAPGACQSAAQTLPTLFAVFVPIRKSTRATHLVLRLDVSRQQLRR</sequence>
<feature type="compositionally biased region" description="Low complexity" evidence="1">
    <location>
        <begin position="74"/>
        <end position="91"/>
    </location>
</feature>
<keyword evidence="3" id="KW-1185">Reference proteome</keyword>
<organism evidence="2 3">
    <name type="scientific">Mycena chlorophos</name>
    <name type="common">Agaric fungus</name>
    <name type="synonym">Agaricus chlorophos</name>
    <dbReference type="NCBI Taxonomy" id="658473"/>
    <lineage>
        <taxon>Eukaryota</taxon>
        <taxon>Fungi</taxon>
        <taxon>Dikarya</taxon>
        <taxon>Basidiomycota</taxon>
        <taxon>Agaricomycotina</taxon>
        <taxon>Agaricomycetes</taxon>
        <taxon>Agaricomycetidae</taxon>
        <taxon>Agaricales</taxon>
        <taxon>Marasmiineae</taxon>
        <taxon>Mycenaceae</taxon>
        <taxon>Mycena</taxon>
    </lineage>
</organism>
<feature type="region of interest" description="Disordered" evidence="1">
    <location>
        <begin position="1"/>
        <end position="35"/>
    </location>
</feature>
<feature type="region of interest" description="Disordered" evidence="1">
    <location>
        <begin position="67"/>
        <end position="94"/>
    </location>
</feature>
<reference evidence="2" key="1">
    <citation type="submission" date="2014-09" db="EMBL/GenBank/DDBJ databases">
        <title>Genome sequence of the luminous mushroom Mycena chlorophos for searching fungal bioluminescence genes.</title>
        <authorList>
            <person name="Tanaka Y."/>
            <person name="Kasuga D."/>
            <person name="Oba Y."/>
            <person name="Hase S."/>
            <person name="Sato K."/>
            <person name="Oba Y."/>
            <person name="Sakakibara Y."/>
        </authorList>
    </citation>
    <scope>NUCLEOTIDE SEQUENCE</scope>
</reference>
<protein>
    <submittedName>
        <fullName evidence="2">Uncharacterized protein</fullName>
    </submittedName>
</protein>